<protein>
    <submittedName>
        <fullName evidence="2">Uncharacterized protein</fullName>
    </submittedName>
</protein>
<sequence length="197" mass="22647">MKIRRNARWLLRLTVLGYVTFGVLLALIFPDDGFSRLSMVDAFCSKMEMLVPSIEKYVQASDFKNVTRTVLSVMWALFPIMTSLFIASVRFKKVPELVFNNYWRRFLRNLMLSVFAITFCGGLIYLFVVFPFNIQEKVDSDFINRGTAGLKAMSHSRFWLGIVGSLEILSVTIFVWGLIAYIYASVLLIYGLFINIC</sequence>
<feature type="transmembrane region" description="Helical" evidence="1">
    <location>
        <begin position="168"/>
        <end position="193"/>
    </location>
</feature>
<comment type="caution">
    <text evidence="2">The sequence shown here is derived from an EMBL/GenBank/DDBJ whole genome shotgun (WGS) entry which is preliminary data.</text>
</comment>
<name>A0A177NIY6_9GAMM</name>
<dbReference type="AlphaFoldDB" id="A0A177NIY6"/>
<evidence type="ECO:0000313" key="2">
    <source>
        <dbReference type="EMBL" id="OAI17937.1"/>
    </source>
</evidence>
<dbReference type="EMBL" id="LUUJ01000063">
    <property type="protein sequence ID" value="OAI17937.1"/>
    <property type="molecule type" value="Genomic_DNA"/>
</dbReference>
<feature type="transmembrane region" description="Helical" evidence="1">
    <location>
        <begin position="110"/>
        <end position="132"/>
    </location>
</feature>
<reference evidence="2 3" key="1">
    <citation type="submission" date="2016-03" db="EMBL/GenBank/DDBJ databases">
        <authorList>
            <person name="Ploux O."/>
        </authorList>
    </citation>
    <scope>NUCLEOTIDE SEQUENCE [LARGE SCALE GENOMIC DNA]</scope>
    <source>
        <strain evidence="2 3">R-45378</strain>
    </source>
</reference>
<evidence type="ECO:0000313" key="3">
    <source>
        <dbReference type="Proteomes" id="UP000077857"/>
    </source>
</evidence>
<evidence type="ECO:0000256" key="1">
    <source>
        <dbReference type="SAM" id="Phobius"/>
    </source>
</evidence>
<keyword evidence="1" id="KW-0812">Transmembrane</keyword>
<feature type="transmembrane region" description="Helical" evidence="1">
    <location>
        <begin position="9"/>
        <end position="29"/>
    </location>
</feature>
<dbReference type="Proteomes" id="UP000077857">
    <property type="component" value="Unassembled WGS sequence"/>
</dbReference>
<organism evidence="2 3">
    <name type="scientific">Methylomonas koyamae</name>
    <dbReference type="NCBI Taxonomy" id="702114"/>
    <lineage>
        <taxon>Bacteria</taxon>
        <taxon>Pseudomonadati</taxon>
        <taxon>Pseudomonadota</taxon>
        <taxon>Gammaproteobacteria</taxon>
        <taxon>Methylococcales</taxon>
        <taxon>Methylococcaceae</taxon>
        <taxon>Methylomonas</taxon>
    </lineage>
</organism>
<keyword evidence="1" id="KW-1133">Transmembrane helix</keyword>
<accession>A0A177NIY6</accession>
<proteinExistence type="predicted"/>
<feature type="transmembrane region" description="Helical" evidence="1">
    <location>
        <begin position="70"/>
        <end position="89"/>
    </location>
</feature>
<keyword evidence="1" id="KW-0472">Membrane</keyword>
<gene>
    <name evidence="2" type="ORF">A1507_00480</name>
</gene>